<name>A0A8S3VDN5_MYTED</name>
<dbReference type="InterPro" id="IPR014001">
    <property type="entry name" value="Helicase_ATP-bd"/>
</dbReference>
<protein>
    <recommendedName>
        <fullName evidence="7">DNA 3'-5' helicase</fullName>
        <ecNumber evidence="7">5.6.2.4</ecNumber>
    </recommendedName>
    <alternativeName>
        <fullName evidence="8">DNA 3'-5' helicase Q1</fullName>
    </alternativeName>
</protein>
<evidence type="ECO:0000313" key="12">
    <source>
        <dbReference type="Proteomes" id="UP000683360"/>
    </source>
</evidence>
<dbReference type="GO" id="GO:0009378">
    <property type="term" value="F:four-way junction helicase activity"/>
    <property type="evidence" value="ECO:0007669"/>
    <property type="project" value="TreeGrafter"/>
</dbReference>
<evidence type="ECO:0000313" key="11">
    <source>
        <dbReference type="EMBL" id="CAG2251737.1"/>
    </source>
</evidence>
<evidence type="ECO:0000256" key="4">
    <source>
        <dbReference type="ARBA" id="ARBA00023125"/>
    </source>
</evidence>
<dbReference type="OrthoDB" id="6057165at2759"/>
<feature type="domain" description="Helicase ATP-binding" evidence="9">
    <location>
        <begin position="29"/>
        <end position="192"/>
    </location>
</feature>
<feature type="domain" description="Helicase C-terminal" evidence="10">
    <location>
        <begin position="237"/>
        <end position="382"/>
    </location>
</feature>
<dbReference type="InterPro" id="IPR001650">
    <property type="entry name" value="Helicase_C-like"/>
</dbReference>
<dbReference type="GO" id="GO:0005737">
    <property type="term" value="C:cytoplasm"/>
    <property type="evidence" value="ECO:0007669"/>
    <property type="project" value="TreeGrafter"/>
</dbReference>
<evidence type="ECO:0000256" key="2">
    <source>
        <dbReference type="ARBA" id="ARBA00022741"/>
    </source>
</evidence>
<dbReference type="InterPro" id="IPR027417">
    <property type="entry name" value="P-loop_NTPase"/>
</dbReference>
<evidence type="ECO:0000256" key="6">
    <source>
        <dbReference type="ARBA" id="ARBA00034617"/>
    </source>
</evidence>
<dbReference type="PANTHER" id="PTHR13710">
    <property type="entry name" value="DNA HELICASE RECQ FAMILY MEMBER"/>
    <property type="match status" value="1"/>
</dbReference>
<comment type="similarity">
    <text evidence="1">Belongs to the helicase family. RecQ subfamily.</text>
</comment>
<organism evidence="11 12">
    <name type="scientific">Mytilus edulis</name>
    <name type="common">Blue mussel</name>
    <dbReference type="NCBI Taxonomy" id="6550"/>
    <lineage>
        <taxon>Eukaryota</taxon>
        <taxon>Metazoa</taxon>
        <taxon>Spiralia</taxon>
        <taxon>Lophotrochozoa</taxon>
        <taxon>Mollusca</taxon>
        <taxon>Bivalvia</taxon>
        <taxon>Autobranchia</taxon>
        <taxon>Pteriomorphia</taxon>
        <taxon>Mytilida</taxon>
        <taxon>Mytiloidea</taxon>
        <taxon>Mytilidae</taxon>
        <taxon>Mytilinae</taxon>
        <taxon>Mytilus</taxon>
    </lineage>
</organism>
<gene>
    <name evidence="11" type="ORF">MEDL_63324</name>
</gene>
<dbReference type="Pfam" id="PF00271">
    <property type="entry name" value="Helicase_C"/>
    <property type="match status" value="1"/>
</dbReference>
<keyword evidence="2" id="KW-0547">Nucleotide-binding</keyword>
<dbReference type="GO" id="GO:0005524">
    <property type="term" value="F:ATP binding"/>
    <property type="evidence" value="ECO:0007669"/>
    <property type="project" value="UniProtKB-KW"/>
</dbReference>
<evidence type="ECO:0000256" key="8">
    <source>
        <dbReference type="ARBA" id="ARBA00044566"/>
    </source>
</evidence>
<keyword evidence="4" id="KW-0238">DNA-binding</keyword>
<dbReference type="AlphaFoldDB" id="A0A8S3VDN5"/>
<dbReference type="GO" id="GO:0043138">
    <property type="term" value="F:3'-5' DNA helicase activity"/>
    <property type="evidence" value="ECO:0007669"/>
    <property type="project" value="UniProtKB-EC"/>
</dbReference>
<dbReference type="InterPro" id="IPR011545">
    <property type="entry name" value="DEAD/DEAH_box_helicase_dom"/>
</dbReference>
<evidence type="ECO:0000256" key="3">
    <source>
        <dbReference type="ARBA" id="ARBA00022840"/>
    </source>
</evidence>
<keyword evidence="5" id="KW-0413">Isomerase</keyword>
<sequence>MLQSKKVLSQINIYRLKEYSFFKPSQLKCLKSALVGDTVCVLPTGYGKSLIFEALPFFSNGVVIVVSPLNSILYEQLDRYGDFAIHFNELLYKTSGAKIPLNVKYVIGHPEQFINKEAFQLLKCELRDRITHIVVDEAHCVVQWGNGFREQFYELIKLRSLFPTAKILALTATATKEMQAEIVKRLGMKGVGTIVGNMDRPNIKLVVSTRPAGCGGKTRVEDSYDYIYSPLCAELGNMKELFPKTVVYTKLKWCGYGQELFIRLDPELKDYVAQYHSPCTPQMKSKVLSSMAQMDSSIRLLFATEAYSMGTDAPDIRRVIHAGVPSTMETYIQEIGRAGRDGNPAIAKLFFNKMDISSAAKGMTDGMRNYCQSKECRRDYICTHFGFNNCFDKEKHDCCDICELKCTCDSCFAQLTENIEEHSVCETKKVTVKRKTVTEINQLLCEYFEAENTSVEMPSASLYTGLDSLLAAKIAKNYNIYDNTDAIKSDFPFIAEEVSLNISLIVKAIVENEKK</sequence>
<dbReference type="SUPFAM" id="SSF52540">
    <property type="entry name" value="P-loop containing nucleoside triphosphate hydrolases"/>
    <property type="match status" value="1"/>
</dbReference>
<evidence type="ECO:0000256" key="7">
    <source>
        <dbReference type="ARBA" id="ARBA00034808"/>
    </source>
</evidence>
<dbReference type="GO" id="GO:0000724">
    <property type="term" value="P:double-strand break repair via homologous recombination"/>
    <property type="evidence" value="ECO:0007669"/>
    <property type="project" value="TreeGrafter"/>
</dbReference>
<dbReference type="GO" id="GO:0005694">
    <property type="term" value="C:chromosome"/>
    <property type="evidence" value="ECO:0007669"/>
    <property type="project" value="TreeGrafter"/>
</dbReference>
<keyword evidence="12" id="KW-1185">Reference proteome</keyword>
<keyword evidence="3" id="KW-0067">ATP-binding</keyword>
<evidence type="ECO:0000259" key="9">
    <source>
        <dbReference type="PROSITE" id="PS51192"/>
    </source>
</evidence>
<evidence type="ECO:0000256" key="1">
    <source>
        <dbReference type="ARBA" id="ARBA00005446"/>
    </source>
</evidence>
<proteinExistence type="inferred from homology"/>
<dbReference type="Gene3D" id="3.40.50.300">
    <property type="entry name" value="P-loop containing nucleotide triphosphate hydrolases"/>
    <property type="match status" value="2"/>
</dbReference>
<evidence type="ECO:0000256" key="5">
    <source>
        <dbReference type="ARBA" id="ARBA00023235"/>
    </source>
</evidence>
<dbReference type="SMART" id="SM00487">
    <property type="entry name" value="DEXDc"/>
    <property type="match status" value="1"/>
</dbReference>
<dbReference type="PROSITE" id="PS51194">
    <property type="entry name" value="HELICASE_CTER"/>
    <property type="match status" value="1"/>
</dbReference>
<dbReference type="PANTHER" id="PTHR13710:SF105">
    <property type="entry name" value="ATP-DEPENDENT DNA HELICASE Q1"/>
    <property type="match status" value="1"/>
</dbReference>
<dbReference type="EMBL" id="CAJPWZ010003097">
    <property type="protein sequence ID" value="CAG2251737.1"/>
    <property type="molecule type" value="Genomic_DNA"/>
</dbReference>
<dbReference type="PROSITE" id="PS51192">
    <property type="entry name" value="HELICASE_ATP_BIND_1"/>
    <property type="match status" value="1"/>
</dbReference>
<dbReference type="EC" id="5.6.2.4" evidence="7"/>
<dbReference type="GO" id="GO:0003677">
    <property type="term" value="F:DNA binding"/>
    <property type="evidence" value="ECO:0007669"/>
    <property type="project" value="UniProtKB-KW"/>
</dbReference>
<dbReference type="Proteomes" id="UP000683360">
    <property type="component" value="Unassembled WGS sequence"/>
</dbReference>
<comment type="caution">
    <text evidence="11">The sequence shown here is derived from an EMBL/GenBank/DDBJ whole genome shotgun (WGS) entry which is preliminary data.</text>
</comment>
<dbReference type="SMART" id="SM00490">
    <property type="entry name" value="HELICc"/>
    <property type="match status" value="1"/>
</dbReference>
<dbReference type="Pfam" id="PF00270">
    <property type="entry name" value="DEAD"/>
    <property type="match status" value="1"/>
</dbReference>
<evidence type="ECO:0000259" key="10">
    <source>
        <dbReference type="PROSITE" id="PS51194"/>
    </source>
</evidence>
<accession>A0A8S3VDN5</accession>
<reference evidence="11" key="1">
    <citation type="submission" date="2021-03" db="EMBL/GenBank/DDBJ databases">
        <authorList>
            <person name="Bekaert M."/>
        </authorList>
    </citation>
    <scope>NUCLEOTIDE SEQUENCE</scope>
</reference>
<comment type="catalytic activity">
    <reaction evidence="6">
        <text>Couples ATP hydrolysis with the unwinding of duplex DNA by translocating in the 3'-5' direction.</text>
        <dbReference type="EC" id="5.6.2.4"/>
    </reaction>
</comment>